<accession>A0ABV3S7X8</accession>
<feature type="region of interest" description="Disordered" evidence="1">
    <location>
        <begin position="147"/>
        <end position="185"/>
    </location>
</feature>
<proteinExistence type="predicted"/>
<protein>
    <recommendedName>
        <fullName evidence="4">Replication protein</fullName>
    </recommendedName>
</protein>
<dbReference type="RefSeq" id="WP_367966320.1">
    <property type="nucleotide sequence ID" value="NZ_JBAKFJ010000001.1"/>
</dbReference>
<reference evidence="2 3" key="1">
    <citation type="submission" date="2024-02" db="EMBL/GenBank/DDBJ databases">
        <title>New especies of Spiribacter isolated from saline water.</title>
        <authorList>
            <person name="Leon M.J."/>
            <person name="De La Haba R."/>
            <person name="Sanchez-Porro C."/>
            <person name="Ventosa A."/>
        </authorList>
    </citation>
    <scope>NUCLEOTIDE SEQUENCE [LARGE SCALE GENOMIC DNA]</scope>
    <source>
        <strain evidence="3">ag22IC4-227</strain>
    </source>
</reference>
<gene>
    <name evidence="2" type="ORF">V6X64_02370</name>
</gene>
<evidence type="ECO:0008006" key="4">
    <source>
        <dbReference type="Google" id="ProtNLM"/>
    </source>
</evidence>
<sequence>MGRYRKIDTRIWNDEKFNELSDDAKLVFFMVLTHPNMTALGAMRHTIAGLAEEMGWSTEGFREAFREASLKGMIEHDPKASVIALPNFIRYNGPESPNVVKAWSTALDLLPESEVTNRVVMRAARLAEDKGEGFAKALPEAFLKDFAKTSPKGMPNQEQEQEQEQEQKKNPPSPPTEKATGGGGDFEEDFCEAYESFPKRKPSHNRKEALRAYQARRRAGVTKEELLAGVQRYAEYIRADGKEGTQYVKTAAAFFGPDEHWAQDWSSASGVVDLSGKWTWDRVKKSAERSGMKGYEWLQTLDGGAKNRIMMDLGI</sequence>
<keyword evidence="3" id="KW-1185">Reference proteome</keyword>
<dbReference type="Proteomes" id="UP001556653">
    <property type="component" value="Unassembled WGS sequence"/>
</dbReference>
<dbReference type="EMBL" id="JBAKFJ010000001">
    <property type="protein sequence ID" value="MEX0385839.1"/>
    <property type="molecule type" value="Genomic_DNA"/>
</dbReference>
<comment type="caution">
    <text evidence="2">The sequence shown here is derived from an EMBL/GenBank/DDBJ whole genome shotgun (WGS) entry which is preliminary data.</text>
</comment>
<evidence type="ECO:0000313" key="3">
    <source>
        <dbReference type="Proteomes" id="UP001556653"/>
    </source>
</evidence>
<evidence type="ECO:0000256" key="1">
    <source>
        <dbReference type="SAM" id="MobiDB-lite"/>
    </source>
</evidence>
<organism evidence="2 3">
    <name type="scientific">Spiribacter onubensis</name>
    <dbReference type="NCBI Taxonomy" id="3122420"/>
    <lineage>
        <taxon>Bacteria</taxon>
        <taxon>Pseudomonadati</taxon>
        <taxon>Pseudomonadota</taxon>
        <taxon>Gammaproteobacteria</taxon>
        <taxon>Chromatiales</taxon>
        <taxon>Ectothiorhodospiraceae</taxon>
        <taxon>Spiribacter</taxon>
    </lineage>
</organism>
<evidence type="ECO:0000313" key="2">
    <source>
        <dbReference type="EMBL" id="MEX0385839.1"/>
    </source>
</evidence>
<name>A0ABV3S7X8_9GAMM</name>